<comment type="caution">
    <text evidence="1">The sequence shown here is derived from an EMBL/GenBank/DDBJ whole genome shotgun (WGS) entry which is preliminary data.</text>
</comment>
<evidence type="ECO:0000313" key="2">
    <source>
        <dbReference type="Proteomes" id="UP001179181"/>
    </source>
</evidence>
<name>A0ABX0UPZ0_9BACT</name>
<dbReference type="EMBL" id="JAASQJ010000004">
    <property type="protein sequence ID" value="NIJ55068.1"/>
    <property type="molecule type" value="Genomic_DNA"/>
</dbReference>
<gene>
    <name evidence="1" type="ORF">FHS68_004255</name>
</gene>
<proteinExistence type="predicted"/>
<sequence length="94" mass="11061">MLCSVRIIQQQRQHPRNCKSCGLVTTVGANFLREEYTFIEFMSEMIMFFLLCWWLTKEKSTKLIDKVNLKKIKLQEVSINKAEFVLGKALPNDF</sequence>
<protein>
    <submittedName>
        <fullName evidence="1">Uncharacterized protein</fullName>
    </submittedName>
</protein>
<organism evidence="1 2">
    <name type="scientific">Dyadobacter arcticus</name>
    <dbReference type="NCBI Taxonomy" id="1078754"/>
    <lineage>
        <taxon>Bacteria</taxon>
        <taxon>Pseudomonadati</taxon>
        <taxon>Bacteroidota</taxon>
        <taxon>Cytophagia</taxon>
        <taxon>Cytophagales</taxon>
        <taxon>Spirosomataceae</taxon>
        <taxon>Dyadobacter</taxon>
    </lineage>
</organism>
<keyword evidence="2" id="KW-1185">Reference proteome</keyword>
<evidence type="ECO:0000313" key="1">
    <source>
        <dbReference type="EMBL" id="NIJ55068.1"/>
    </source>
</evidence>
<reference evidence="1 2" key="1">
    <citation type="submission" date="2020-03" db="EMBL/GenBank/DDBJ databases">
        <title>Genomic Encyclopedia of Type Strains, Phase IV (KMG-IV): sequencing the most valuable type-strain genomes for metagenomic binning, comparative biology and taxonomic classification.</title>
        <authorList>
            <person name="Goeker M."/>
        </authorList>
    </citation>
    <scope>NUCLEOTIDE SEQUENCE [LARGE SCALE GENOMIC DNA]</scope>
    <source>
        <strain evidence="1 2">DSM 102865</strain>
    </source>
</reference>
<dbReference type="Proteomes" id="UP001179181">
    <property type="component" value="Unassembled WGS sequence"/>
</dbReference>
<accession>A0ABX0UPZ0</accession>